<dbReference type="OrthoDB" id="4422274at2"/>
<dbReference type="STRING" id="1705.CA21670_05885"/>
<gene>
    <name evidence="3" type="ORF">AYJ05_05170</name>
</gene>
<evidence type="ECO:0000256" key="1">
    <source>
        <dbReference type="SAM" id="MobiDB-lite"/>
    </source>
</evidence>
<accession>A0A177IEJ9</accession>
<evidence type="ECO:0000313" key="3">
    <source>
        <dbReference type="EMBL" id="OAH27257.1"/>
    </source>
</evidence>
<organism evidence="3 4">
    <name type="scientific">Corynebacterium stationis</name>
    <dbReference type="NCBI Taxonomy" id="1705"/>
    <lineage>
        <taxon>Bacteria</taxon>
        <taxon>Bacillati</taxon>
        <taxon>Actinomycetota</taxon>
        <taxon>Actinomycetes</taxon>
        <taxon>Mycobacteriales</taxon>
        <taxon>Corynebacteriaceae</taxon>
        <taxon>Corynebacterium</taxon>
    </lineage>
</organism>
<dbReference type="RefSeq" id="WP_066839824.1">
    <property type="nucleotide sequence ID" value="NZ_LSTQ01000022.1"/>
</dbReference>
<dbReference type="AlphaFoldDB" id="A0A177IEJ9"/>
<dbReference type="SUPFAM" id="SSF63829">
    <property type="entry name" value="Calcium-dependent phosphotriesterase"/>
    <property type="match status" value="1"/>
</dbReference>
<evidence type="ECO:0000256" key="2">
    <source>
        <dbReference type="SAM" id="SignalP"/>
    </source>
</evidence>
<feature type="signal peptide" evidence="2">
    <location>
        <begin position="1"/>
        <end position="24"/>
    </location>
</feature>
<proteinExistence type="predicted"/>
<keyword evidence="2" id="KW-0732">Signal</keyword>
<feature type="compositionally biased region" description="Polar residues" evidence="1">
    <location>
        <begin position="33"/>
        <end position="49"/>
    </location>
</feature>
<evidence type="ECO:0000313" key="4">
    <source>
        <dbReference type="Proteomes" id="UP000076947"/>
    </source>
</evidence>
<feature type="chain" id="PRO_5038727304" description="Prolipoprotein LppL" evidence="2">
    <location>
        <begin position="25"/>
        <end position="345"/>
    </location>
</feature>
<reference evidence="4" key="1">
    <citation type="submission" date="2016-02" db="EMBL/GenBank/DDBJ databases">
        <authorList>
            <person name="Kaur G."/>
            <person name="Nair G.R."/>
            <person name="Mayilraj S."/>
        </authorList>
    </citation>
    <scope>NUCLEOTIDE SEQUENCE [LARGE SCALE GENOMIC DNA]</scope>
    <source>
        <strain evidence="4">GA-15</strain>
    </source>
</reference>
<protein>
    <recommendedName>
        <fullName evidence="5">Prolipoprotein LppL</fullName>
    </recommendedName>
</protein>
<dbReference type="EMBL" id="LSTQ01000022">
    <property type="protein sequence ID" value="OAH27257.1"/>
    <property type="molecule type" value="Genomic_DNA"/>
</dbReference>
<dbReference type="Proteomes" id="UP000076947">
    <property type="component" value="Unassembled WGS sequence"/>
</dbReference>
<keyword evidence="4" id="KW-1185">Reference proteome</keyword>
<sequence>MYSSSGAKKFLVGIIAASSLVITACSYNPNEGNETEVQGNATPASSPQDTDPAGNVEEYGEISDIAHVGDTIAVRSDDTITFGAPDSLGNPLKISPSCGDLNSSAGFFFIGCGDKVYKIDPNNPSDPRVIPVDVDFAVTAATELSSGELFLASNETKDIVIYKDGEVIDDFTVEEPSDQLLAVPNQDGVDNVIRINREVTTIQNLDWENSREGGRLRAGIGLGQGTVGEDGTILVSDTLGGRLMVYTSEDVVRQHQFGPVDGSPWGVVWDEKRQIAWVTTTDNNLVHGFNISTGVPELVTTLGTVADAQSIQALDNGDLVLGSATGAGLQVIPAADIDDSVENPK</sequence>
<comment type="caution">
    <text evidence="3">The sequence shown here is derived from an EMBL/GenBank/DDBJ whole genome shotgun (WGS) entry which is preliminary data.</text>
</comment>
<feature type="region of interest" description="Disordered" evidence="1">
    <location>
        <begin position="33"/>
        <end position="56"/>
    </location>
</feature>
<name>A0A177IEJ9_9CORY</name>
<evidence type="ECO:0008006" key="5">
    <source>
        <dbReference type="Google" id="ProtNLM"/>
    </source>
</evidence>